<keyword evidence="3" id="KW-1185">Reference proteome</keyword>
<evidence type="ECO:0000313" key="3">
    <source>
        <dbReference type="Proteomes" id="UP001224890"/>
    </source>
</evidence>
<dbReference type="GeneID" id="85451851"/>
<reference evidence="2" key="1">
    <citation type="submission" date="2021-06" db="EMBL/GenBank/DDBJ databases">
        <title>Comparative genomics, transcriptomics and evolutionary studies reveal genomic signatures of adaptation to plant cell wall in hemibiotrophic fungi.</title>
        <authorList>
            <consortium name="DOE Joint Genome Institute"/>
            <person name="Baroncelli R."/>
            <person name="Diaz J.F."/>
            <person name="Benocci T."/>
            <person name="Peng M."/>
            <person name="Battaglia E."/>
            <person name="Haridas S."/>
            <person name="Andreopoulos W."/>
            <person name="Labutti K."/>
            <person name="Pangilinan J."/>
            <person name="Floch G.L."/>
            <person name="Makela M.R."/>
            <person name="Henrissat B."/>
            <person name="Grigoriev I.V."/>
            <person name="Crouch J.A."/>
            <person name="De Vries R.P."/>
            <person name="Sukno S.A."/>
            <person name="Thon M.R."/>
        </authorList>
    </citation>
    <scope>NUCLEOTIDE SEQUENCE</scope>
    <source>
        <strain evidence="2">CBS 193.32</strain>
    </source>
</reference>
<feature type="region of interest" description="Disordered" evidence="1">
    <location>
        <begin position="1"/>
        <end position="105"/>
    </location>
</feature>
<feature type="compositionally biased region" description="Polar residues" evidence="1">
    <location>
        <begin position="52"/>
        <end position="76"/>
    </location>
</feature>
<evidence type="ECO:0000256" key="1">
    <source>
        <dbReference type="SAM" id="MobiDB-lite"/>
    </source>
</evidence>
<dbReference type="EMBL" id="JAHMHR010000079">
    <property type="protein sequence ID" value="KAK1658077.1"/>
    <property type="molecule type" value="Genomic_DNA"/>
</dbReference>
<accession>A0AAJ0A7T0</accession>
<proteinExistence type="predicted"/>
<dbReference type="Proteomes" id="UP001224890">
    <property type="component" value="Unassembled WGS sequence"/>
</dbReference>
<organism evidence="2 3">
    <name type="scientific">Colletotrichum godetiae</name>
    <dbReference type="NCBI Taxonomy" id="1209918"/>
    <lineage>
        <taxon>Eukaryota</taxon>
        <taxon>Fungi</taxon>
        <taxon>Dikarya</taxon>
        <taxon>Ascomycota</taxon>
        <taxon>Pezizomycotina</taxon>
        <taxon>Sordariomycetes</taxon>
        <taxon>Hypocreomycetidae</taxon>
        <taxon>Glomerellales</taxon>
        <taxon>Glomerellaceae</taxon>
        <taxon>Colletotrichum</taxon>
        <taxon>Colletotrichum acutatum species complex</taxon>
    </lineage>
</organism>
<sequence length="175" mass="19463">MHRPQPRGPGPYRTTSGQPLNRQPGPYPRQNKAAAQPRKQHQQPATARHSRQMNNSFLPSTQALYDSANFEETSYEFQELEDSTAQPVASQFQHSASPTSDPGLMVQEDLTASNAQNTAWNSEMEERIDRALDVVKHLHKVVTQTAALAQPPPFVEPQLDADNWNTHDTGGPSII</sequence>
<evidence type="ECO:0000313" key="2">
    <source>
        <dbReference type="EMBL" id="KAK1658077.1"/>
    </source>
</evidence>
<dbReference type="RefSeq" id="XP_060422841.1">
    <property type="nucleotide sequence ID" value="XM_060567325.1"/>
</dbReference>
<protein>
    <submittedName>
        <fullName evidence="2">Uncharacterized protein</fullName>
    </submittedName>
</protein>
<name>A0AAJ0A7T0_9PEZI</name>
<gene>
    <name evidence="2" type="ORF">BDP55DRAFT_405128</name>
</gene>
<dbReference type="AlphaFoldDB" id="A0AAJ0A7T0"/>
<feature type="region of interest" description="Disordered" evidence="1">
    <location>
        <begin position="153"/>
        <end position="175"/>
    </location>
</feature>
<comment type="caution">
    <text evidence="2">The sequence shown here is derived from an EMBL/GenBank/DDBJ whole genome shotgun (WGS) entry which is preliminary data.</text>
</comment>
<feature type="compositionally biased region" description="Polar residues" evidence="1">
    <location>
        <begin position="83"/>
        <end position="100"/>
    </location>
</feature>